<dbReference type="RefSeq" id="WP_204866742.1">
    <property type="nucleotide sequence ID" value="NZ_JAFBBK010000001.1"/>
</dbReference>
<feature type="region of interest" description="Disordered" evidence="1">
    <location>
        <begin position="1"/>
        <end position="55"/>
    </location>
</feature>
<evidence type="ECO:0000256" key="1">
    <source>
        <dbReference type="SAM" id="MobiDB-lite"/>
    </source>
</evidence>
<organism evidence="2 3">
    <name type="scientific">Rhodococcoides corynebacterioides</name>
    <dbReference type="NCBI Taxonomy" id="53972"/>
    <lineage>
        <taxon>Bacteria</taxon>
        <taxon>Bacillati</taxon>
        <taxon>Actinomycetota</taxon>
        <taxon>Actinomycetes</taxon>
        <taxon>Mycobacteriales</taxon>
        <taxon>Nocardiaceae</taxon>
        <taxon>Rhodococcoides</taxon>
    </lineage>
</organism>
<accession>A0ABS2KQV0</accession>
<name>A0ABS2KQV0_9NOCA</name>
<evidence type="ECO:0000313" key="3">
    <source>
        <dbReference type="Proteomes" id="UP000703038"/>
    </source>
</evidence>
<protein>
    <submittedName>
        <fullName evidence="2">Uncharacterized protein</fullName>
    </submittedName>
</protein>
<dbReference type="EMBL" id="JAFBBK010000001">
    <property type="protein sequence ID" value="MBM7413990.1"/>
    <property type="molecule type" value="Genomic_DNA"/>
</dbReference>
<reference evidence="2 3" key="1">
    <citation type="submission" date="2021-01" db="EMBL/GenBank/DDBJ databases">
        <title>Genomics of switchgrass bacterial isolates.</title>
        <authorList>
            <person name="Shade A."/>
        </authorList>
    </citation>
    <scope>NUCLEOTIDE SEQUENCE [LARGE SCALE GENOMIC DNA]</scope>
    <source>
        <strain evidence="2 3">PvP111</strain>
    </source>
</reference>
<comment type="caution">
    <text evidence="2">The sequence shown here is derived from an EMBL/GenBank/DDBJ whole genome shotgun (WGS) entry which is preliminary data.</text>
</comment>
<keyword evidence="3" id="KW-1185">Reference proteome</keyword>
<gene>
    <name evidence="2" type="ORF">JOE42_000723</name>
</gene>
<evidence type="ECO:0000313" key="2">
    <source>
        <dbReference type="EMBL" id="MBM7413990.1"/>
    </source>
</evidence>
<dbReference type="Proteomes" id="UP000703038">
    <property type="component" value="Unassembled WGS sequence"/>
</dbReference>
<feature type="compositionally biased region" description="Acidic residues" evidence="1">
    <location>
        <begin position="21"/>
        <end position="33"/>
    </location>
</feature>
<sequence length="55" mass="5624">MFSPRSGHRTAAGGGRGENLLESDADSADEQSEDLPHAWSAGIETSIAAPAADRG</sequence>
<proteinExistence type="predicted"/>